<comment type="caution">
    <text evidence="2">The sequence shown here is derived from an EMBL/GenBank/DDBJ whole genome shotgun (WGS) entry which is preliminary data.</text>
</comment>
<evidence type="ECO:0000313" key="2">
    <source>
        <dbReference type="EMBL" id="PHT46638.1"/>
    </source>
</evidence>
<keyword evidence="1" id="KW-0175">Coiled coil</keyword>
<dbReference type="OrthoDB" id="1911293at2759"/>
<dbReference type="AlphaFoldDB" id="A0A2G2WN26"/>
<gene>
    <name evidence="2" type="ORF">CQW23_15796</name>
</gene>
<keyword evidence="3" id="KW-1185">Reference proteome</keyword>
<reference evidence="3" key="2">
    <citation type="journal article" date="2017" name="J. Anim. Genet.">
        <title>Multiple reference genome sequences of hot pepper reveal the massive evolution of plant disease resistance genes by retroduplication.</title>
        <authorList>
            <person name="Kim S."/>
            <person name="Park J."/>
            <person name="Yeom S.-I."/>
            <person name="Kim Y.-M."/>
            <person name="Seo E."/>
            <person name="Kim K.-T."/>
            <person name="Kim M.-S."/>
            <person name="Lee J.M."/>
            <person name="Cheong K."/>
            <person name="Shin H.-S."/>
            <person name="Kim S.-B."/>
            <person name="Han K."/>
            <person name="Lee J."/>
            <person name="Park M."/>
            <person name="Lee H.-A."/>
            <person name="Lee H.-Y."/>
            <person name="Lee Y."/>
            <person name="Oh S."/>
            <person name="Lee J.H."/>
            <person name="Choi E."/>
            <person name="Choi E."/>
            <person name="Lee S.E."/>
            <person name="Jeon J."/>
            <person name="Kim H."/>
            <person name="Choi G."/>
            <person name="Song H."/>
            <person name="Lee J."/>
            <person name="Lee S.-C."/>
            <person name="Kwon J.-K."/>
            <person name="Lee H.-Y."/>
            <person name="Koo N."/>
            <person name="Hong Y."/>
            <person name="Kim R.W."/>
            <person name="Kang W.-H."/>
            <person name="Huh J.H."/>
            <person name="Kang B.-C."/>
            <person name="Yang T.-J."/>
            <person name="Lee Y.-H."/>
            <person name="Bennetzen J.L."/>
            <person name="Choi D."/>
        </authorList>
    </citation>
    <scope>NUCLEOTIDE SEQUENCE [LARGE SCALE GENOMIC DNA]</scope>
    <source>
        <strain evidence="3">cv. PBC81</strain>
    </source>
</reference>
<organism evidence="2 3">
    <name type="scientific">Capsicum baccatum</name>
    <name type="common">Peruvian pepper</name>
    <dbReference type="NCBI Taxonomy" id="33114"/>
    <lineage>
        <taxon>Eukaryota</taxon>
        <taxon>Viridiplantae</taxon>
        <taxon>Streptophyta</taxon>
        <taxon>Embryophyta</taxon>
        <taxon>Tracheophyta</taxon>
        <taxon>Spermatophyta</taxon>
        <taxon>Magnoliopsida</taxon>
        <taxon>eudicotyledons</taxon>
        <taxon>Gunneridae</taxon>
        <taxon>Pentapetalae</taxon>
        <taxon>asterids</taxon>
        <taxon>lamiids</taxon>
        <taxon>Solanales</taxon>
        <taxon>Solanaceae</taxon>
        <taxon>Solanoideae</taxon>
        <taxon>Capsiceae</taxon>
        <taxon>Capsicum</taxon>
    </lineage>
</organism>
<proteinExistence type="predicted"/>
<evidence type="ECO:0000256" key="1">
    <source>
        <dbReference type="SAM" id="Coils"/>
    </source>
</evidence>
<dbReference type="STRING" id="33114.A0A2G2WN26"/>
<feature type="coiled-coil region" evidence="1">
    <location>
        <begin position="41"/>
        <end position="68"/>
    </location>
</feature>
<accession>A0A2G2WN26</accession>
<dbReference type="EMBL" id="MLFT02000006">
    <property type="protein sequence ID" value="PHT46638.1"/>
    <property type="molecule type" value="Genomic_DNA"/>
</dbReference>
<dbReference type="Proteomes" id="UP000224567">
    <property type="component" value="Unassembled WGS sequence"/>
</dbReference>
<sequence>MEENKGLSSELLFMKRKVAELARCMLKRREDHRVCILSQKVEDLQGQIYGLERRNKEYYEQLLKHEEEKRSKSNMRLKGCFKVHEEAVGNVKNSEQQRNVGAEVGKEVPKLWNRVKKLDIFLCAI</sequence>
<reference evidence="2 3" key="1">
    <citation type="journal article" date="2017" name="Genome Biol.">
        <title>New reference genome sequences of hot pepper reveal the massive evolution of plant disease-resistance genes by retroduplication.</title>
        <authorList>
            <person name="Kim S."/>
            <person name="Park J."/>
            <person name="Yeom S.I."/>
            <person name="Kim Y.M."/>
            <person name="Seo E."/>
            <person name="Kim K.T."/>
            <person name="Kim M.S."/>
            <person name="Lee J.M."/>
            <person name="Cheong K."/>
            <person name="Shin H.S."/>
            <person name="Kim S.B."/>
            <person name="Han K."/>
            <person name="Lee J."/>
            <person name="Park M."/>
            <person name="Lee H.A."/>
            <person name="Lee H.Y."/>
            <person name="Lee Y."/>
            <person name="Oh S."/>
            <person name="Lee J.H."/>
            <person name="Choi E."/>
            <person name="Choi E."/>
            <person name="Lee S.E."/>
            <person name="Jeon J."/>
            <person name="Kim H."/>
            <person name="Choi G."/>
            <person name="Song H."/>
            <person name="Lee J."/>
            <person name="Lee S.C."/>
            <person name="Kwon J.K."/>
            <person name="Lee H.Y."/>
            <person name="Koo N."/>
            <person name="Hong Y."/>
            <person name="Kim R.W."/>
            <person name="Kang W.H."/>
            <person name="Huh J.H."/>
            <person name="Kang B.C."/>
            <person name="Yang T.J."/>
            <person name="Lee Y.H."/>
            <person name="Bennetzen J.L."/>
            <person name="Choi D."/>
        </authorList>
    </citation>
    <scope>NUCLEOTIDE SEQUENCE [LARGE SCALE GENOMIC DNA]</scope>
    <source>
        <strain evidence="3">cv. PBC81</strain>
    </source>
</reference>
<evidence type="ECO:0000313" key="3">
    <source>
        <dbReference type="Proteomes" id="UP000224567"/>
    </source>
</evidence>
<name>A0A2G2WN26_CAPBA</name>
<protein>
    <submittedName>
        <fullName evidence="2">Uncharacterized protein</fullName>
    </submittedName>
</protein>